<evidence type="ECO:0000313" key="5">
    <source>
        <dbReference type="EMBL" id="OAS23096.1"/>
    </source>
</evidence>
<keyword evidence="2" id="KW-0012">Acyltransferase</keyword>
<dbReference type="CDD" id="cd04301">
    <property type="entry name" value="NAT_SF"/>
    <property type="match status" value="1"/>
</dbReference>
<evidence type="ECO:0000313" key="6">
    <source>
        <dbReference type="Proteomes" id="UP000078316"/>
    </source>
</evidence>
<dbReference type="SUPFAM" id="SSF55729">
    <property type="entry name" value="Acyl-CoA N-acyltransferases (Nat)"/>
    <property type="match status" value="1"/>
</dbReference>
<reference evidence="5 6" key="1">
    <citation type="submission" date="2016-04" db="EMBL/GenBank/DDBJ databases">
        <authorList>
            <person name="Evans L.H."/>
            <person name="Alamgir A."/>
            <person name="Owens N."/>
            <person name="Weber N.D."/>
            <person name="Virtaneva K."/>
            <person name="Barbian K."/>
            <person name="Babar A."/>
            <person name="Rosenke K."/>
        </authorList>
    </citation>
    <scope>NUCLEOTIDE SEQUENCE [LARGE SCALE GENOMIC DNA]</scope>
    <source>
        <strain evidence="5 6">PMB02</strain>
    </source>
</reference>
<evidence type="ECO:0000256" key="1">
    <source>
        <dbReference type="ARBA" id="ARBA00022679"/>
    </source>
</evidence>
<comment type="caution">
    <text evidence="5">The sequence shown here is derived from an EMBL/GenBank/DDBJ whole genome shotgun (WGS) entry which is preliminary data.</text>
</comment>
<gene>
    <name evidence="5" type="ORF">A5481_17400</name>
</gene>
<dbReference type="Gene3D" id="3.40.630.30">
    <property type="match status" value="1"/>
</dbReference>
<dbReference type="EMBL" id="LWHQ01000035">
    <property type="protein sequence ID" value="OAS23096.1"/>
    <property type="molecule type" value="Genomic_DNA"/>
</dbReference>
<proteinExistence type="predicted"/>
<dbReference type="GO" id="GO:0016747">
    <property type="term" value="F:acyltransferase activity, transferring groups other than amino-acyl groups"/>
    <property type="evidence" value="ECO:0007669"/>
    <property type="project" value="InterPro"/>
</dbReference>
<dbReference type="AlphaFoldDB" id="A0A179SAI2"/>
<dbReference type="InterPro" id="IPR050832">
    <property type="entry name" value="Bact_Acetyltransf"/>
</dbReference>
<dbReference type="Pfam" id="PF00583">
    <property type="entry name" value="Acetyltransf_1"/>
    <property type="match status" value="1"/>
</dbReference>
<evidence type="ECO:0000256" key="3">
    <source>
        <dbReference type="SAM" id="MobiDB-lite"/>
    </source>
</evidence>
<feature type="region of interest" description="Disordered" evidence="3">
    <location>
        <begin position="117"/>
        <end position="140"/>
    </location>
</feature>
<dbReference type="STRING" id="427683.A5481_17400"/>
<dbReference type="PANTHER" id="PTHR43877">
    <property type="entry name" value="AMINOALKYLPHOSPHONATE N-ACETYLTRANSFERASE-RELATED-RELATED"/>
    <property type="match status" value="1"/>
</dbReference>
<dbReference type="PANTHER" id="PTHR43877:SF5">
    <property type="entry name" value="BLL8307 PROTEIN"/>
    <property type="match status" value="1"/>
</dbReference>
<organism evidence="5 6">
    <name type="scientific">Methylobacterium platani</name>
    <dbReference type="NCBI Taxonomy" id="427683"/>
    <lineage>
        <taxon>Bacteria</taxon>
        <taxon>Pseudomonadati</taxon>
        <taxon>Pseudomonadota</taxon>
        <taxon>Alphaproteobacteria</taxon>
        <taxon>Hyphomicrobiales</taxon>
        <taxon>Methylobacteriaceae</taxon>
        <taxon>Methylobacterium</taxon>
    </lineage>
</organism>
<dbReference type="InterPro" id="IPR016181">
    <property type="entry name" value="Acyl_CoA_acyltransferase"/>
</dbReference>
<protein>
    <recommendedName>
        <fullName evidence="4">N-acetyltransferase domain-containing protein</fullName>
    </recommendedName>
</protein>
<feature type="domain" description="N-acetyltransferase" evidence="4">
    <location>
        <begin position="1"/>
        <end position="120"/>
    </location>
</feature>
<dbReference type="Proteomes" id="UP000078316">
    <property type="component" value="Unassembled WGS sequence"/>
</dbReference>
<sequence>MRRLFEGWASGANRFDQPGEIFLGLWQQDRLVGFGGLNRDPYTAEDDIGRLRHVYVLRSHRRRGLGALLVRYLLREAEGHFRIVRLRAASPDAAAFYRRLGFAECADPAATHVVPVPVGPSSLKTPRHGPSRTNGMAARG</sequence>
<dbReference type="PROSITE" id="PS51186">
    <property type="entry name" value="GNAT"/>
    <property type="match status" value="1"/>
</dbReference>
<evidence type="ECO:0000256" key="2">
    <source>
        <dbReference type="ARBA" id="ARBA00023315"/>
    </source>
</evidence>
<keyword evidence="1" id="KW-0808">Transferase</keyword>
<evidence type="ECO:0000259" key="4">
    <source>
        <dbReference type="PROSITE" id="PS51186"/>
    </source>
</evidence>
<accession>A0A179SAI2</accession>
<dbReference type="InterPro" id="IPR000182">
    <property type="entry name" value="GNAT_dom"/>
</dbReference>
<name>A0A179SAI2_9HYPH</name>